<feature type="chain" id="PRO_5040387798" description="Intracellular proteinase inhibitor BsuPI domain-containing protein" evidence="1">
    <location>
        <begin position="28"/>
        <end position="185"/>
    </location>
</feature>
<reference evidence="2 3" key="1">
    <citation type="journal article" date="2019" name="Int. J. Syst. Evol. Microbiol.">
        <title>Capsulimonas corticalis gen. nov., sp. nov., an aerobic capsulated bacterium, of a novel bacterial order, Capsulimonadales ord. nov., of the class Armatimonadia of the phylum Armatimonadetes.</title>
        <authorList>
            <person name="Li J."/>
            <person name="Kudo C."/>
            <person name="Tonouchi A."/>
        </authorList>
    </citation>
    <scope>NUCLEOTIDE SEQUENCE [LARGE SCALE GENOMIC DNA]</scope>
    <source>
        <strain evidence="2 3">AX-7</strain>
    </source>
</reference>
<feature type="signal peptide" evidence="1">
    <location>
        <begin position="1"/>
        <end position="27"/>
    </location>
</feature>
<proteinExistence type="predicted"/>
<gene>
    <name evidence="2" type="ORF">CCAX7_59980</name>
</gene>
<evidence type="ECO:0000313" key="2">
    <source>
        <dbReference type="EMBL" id="BDI33947.1"/>
    </source>
</evidence>
<dbReference type="KEGG" id="ccot:CCAX7_59980"/>
<sequence>MKMLTPKNTILVLSVWAMLAYANDAHAGVAPKKTTASSNAAQPLRATLTLKTIHPSFYADEPVVVDATVKNISRSPVSVQITGPADAYEITVVQHPGNESRKSLYYDDLSNRHELLSIRIQPLKLGEQYTERMNLSRLYDLTLNGKYQVQMNWKVSFAEDASTVDHLSSDTQFFVANDNKPTAEK</sequence>
<evidence type="ECO:0000256" key="1">
    <source>
        <dbReference type="SAM" id="SignalP"/>
    </source>
</evidence>
<accession>A0A9N7LAI7</accession>
<name>A0A9N7LAI7_9BACT</name>
<keyword evidence="3" id="KW-1185">Reference proteome</keyword>
<dbReference type="EMBL" id="AP025739">
    <property type="protein sequence ID" value="BDI33947.1"/>
    <property type="molecule type" value="Genomic_DNA"/>
</dbReference>
<evidence type="ECO:0000313" key="3">
    <source>
        <dbReference type="Proteomes" id="UP000287394"/>
    </source>
</evidence>
<protein>
    <recommendedName>
        <fullName evidence="4">Intracellular proteinase inhibitor BsuPI domain-containing protein</fullName>
    </recommendedName>
</protein>
<dbReference type="AlphaFoldDB" id="A0A9N7LAI7"/>
<dbReference type="Proteomes" id="UP000287394">
    <property type="component" value="Chromosome"/>
</dbReference>
<organism evidence="2 3">
    <name type="scientific">Capsulimonas corticalis</name>
    <dbReference type="NCBI Taxonomy" id="2219043"/>
    <lineage>
        <taxon>Bacteria</taxon>
        <taxon>Bacillati</taxon>
        <taxon>Armatimonadota</taxon>
        <taxon>Armatimonadia</taxon>
        <taxon>Capsulimonadales</taxon>
        <taxon>Capsulimonadaceae</taxon>
        <taxon>Capsulimonas</taxon>
    </lineage>
</organism>
<keyword evidence="1" id="KW-0732">Signal</keyword>
<evidence type="ECO:0008006" key="4">
    <source>
        <dbReference type="Google" id="ProtNLM"/>
    </source>
</evidence>